<gene>
    <name evidence="2" type="ORF">SAMN06264365_13074</name>
</gene>
<evidence type="ECO:0000256" key="1">
    <source>
        <dbReference type="SAM" id="Phobius"/>
    </source>
</evidence>
<reference evidence="2 3" key="1">
    <citation type="submission" date="2017-06" db="EMBL/GenBank/DDBJ databases">
        <authorList>
            <person name="Kim H.J."/>
            <person name="Triplett B.A."/>
        </authorList>
    </citation>
    <scope>NUCLEOTIDE SEQUENCE [LARGE SCALE GENOMIC DNA]</scope>
    <source>
        <strain evidence="2 3">DSM 43151</strain>
    </source>
</reference>
<protein>
    <submittedName>
        <fullName evidence="2">Uncharacterized protein</fullName>
    </submittedName>
</protein>
<accession>A0A239IR38</accession>
<keyword evidence="1" id="KW-1133">Transmembrane helix</keyword>
<evidence type="ECO:0000313" key="3">
    <source>
        <dbReference type="Proteomes" id="UP000198415"/>
    </source>
</evidence>
<evidence type="ECO:0000313" key="2">
    <source>
        <dbReference type="EMBL" id="SNS96027.1"/>
    </source>
</evidence>
<sequence length="207" mass="22505">MAAIFGLLTCILLTYFGHRGYVETVAYSAYRAGTLVAQPAEVVQVEHFSAAGGYGGNGSSQEVHFRSPDGGEWKSLQQGRQAYFDLEEGRTVRLGLWHGHLVTVEGRYVRTPWSPGAALLFVLLPLAFVLTVLQIYRLRRPKPLFEGNSSGKYVGAAALLAFGSGLVVMFIDGVPWSLAPAFAVSVLGPLAWFTVREISERRATARG</sequence>
<keyword evidence="1" id="KW-0472">Membrane</keyword>
<keyword evidence="1" id="KW-0812">Transmembrane</keyword>
<feature type="transmembrane region" description="Helical" evidence="1">
    <location>
        <begin position="153"/>
        <end position="171"/>
    </location>
</feature>
<dbReference type="Proteomes" id="UP000198415">
    <property type="component" value="Unassembled WGS sequence"/>
</dbReference>
<name>A0A239IR38_9ACTN</name>
<feature type="transmembrane region" description="Helical" evidence="1">
    <location>
        <begin position="177"/>
        <end position="195"/>
    </location>
</feature>
<feature type="transmembrane region" description="Helical" evidence="1">
    <location>
        <begin position="113"/>
        <end position="133"/>
    </location>
</feature>
<keyword evidence="3" id="KW-1185">Reference proteome</keyword>
<dbReference type="AlphaFoldDB" id="A0A239IR38"/>
<dbReference type="EMBL" id="FZNR01000030">
    <property type="protein sequence ID" value="SNS96027.1"/>
    <property type="molecule type" value="Genomic_DNA"/>
</dbReference>
<organism evidence="2 3">
    <name type="scientific">Actinoplanes regularis</name>
    <dbReference type="NCBI Taxonomy" id="52697"/>
    <lineage>
        <taxon>Bacteria</taxon>
        <taxon>Bacillati</taxon>
        <taxon>Actinomycetota</taxon>
        <taxon>Actinomycetes</taxon>
        <taxon>Micromonosporales</taxon>
        <taxon>Micromonosporaceae</taxon>
        <taxon>Actinoplanes</taxon>
    </lineage>
</organism>
<proteinExistence type="predicted"/>